<reference evidence="2 3" key="1">
    <citation type="journal article" date="2024" name="Ann. Entomol. Soc. Am.">
        <title>Genomic analyses of the southern and eastern yellowjacket wasps (Hymenoptera: Vespidae) reveal evolutionary signatures of social life.</title>
        <authorList>
            <person name="Catto M.A."/>
            <person name="Caine P.B."/>
            <person name="Orr S.E."/>
            <person name="Hunt B.G."/>
            <person name="Goodisman M.A.D."/>
        </authorList>
    </citation>
    <scope>NUCLEOTIDE SEQUENCE [LARGE SCALE GENOMIC DNA]</scope>
    <source>
        <strain evidence="2">233</strain>
        <tissue evidence="2">Head and thorax</tissue>
    </source>
</reference>
<keyword evidence="3" id="KW-1185">Reference proteome</keyword>
<feature type="transmembrane region" description="Helical" evidence="1">
    <location>
        <begin position="61"/>
        <end position="82"/>
    </location>
</feature>
<gene>
    <name evidence="2" type="ORF">V1478_014699</name>
</gene>
<accession>A0ABD2A309</accession>
<evidence type="ECO:0000313" key="3">
    <source>
        <dbReference type="Proteomes" id="UP001607302"/>
    </source>
</evidence>
<sequence length="102" mass="10822">MQISDVILGRALITVTHVGVSEGYRDRGGSRGTTYAVVAVATAAAAAAAAADRRCRRCRRVVVVVVVVVNFVVVSLLCRSVPHQNSRKSDLLMVALDKSNTV</sequence>
<dbReference type="Proteomes" id="UP001607302">
    <property type="component" value="Unassembled WGS sequence"/>
</dbReference>
<keyword evidence="1" id="KW-1133">Transmembrane helix</keyword>
<protein>
    <submittedName>
        <fullName evidence="2">Uncharacterized protein</fullName>
    </submittedName>
</protein>
<proteinExistence type="predicted"/>
<name>A0ABD2A309_VESSQ</name>
<dbReference type="EMBL" id="JAUDFV010000155">
    <property type="protein sequence ID" value="KAL2715001.1"/>
    <property type="molecule type" value="Genomic_DNA"/>
</dbReference>
<dbReference type="AlphaFoldDB" id="A0ABD2A309"/>
<organism evidence="2 3">
    <name type="scientific">Vespula squamosa</name>
    <name type="common">Southern yellow jacket</name>
    <name type="synonym">Wasp</name>
    <dbReference type="NCBI Taxonomy" id="30214"/>
    <lineage>
        <taxon>Eukaryota</taxon>
        <taxon>Metazoa</taxon>
        <taxon>Ecdysozoa</taxon>
        <taxon>Arthropoda</taxon>
        <taxon>Hexapoda</taxon>
        <taxon>Insecta</taxon>
        <taxon>Pterygota</taxon>
        <taxon>Neoptera</taxon>
        <taxon>Endopterygota</taxon>
        <taxon>Hymenoptera</taxon>
        <taxon>Apocrita</taxon>
        <taxon>Aculeata</taxon>
        <taxon>Vespoidea</taxon>
        <taxon>Vespidae</taxon>
        <taxon>Vespinae</taxon>
        <taxon>Vespula</taxon>
    </lineage>
</organism>
<keyword evidence="1" id="KW-0812">Transmembrane</keyword>
<evidence type="ECO:0000313" key="2">
    <source>
        <dbReference type="EMBL" id="KAL2715001.1"/>
    </source>
</evidence>
<comment type="caution">
    <text evidence="2">The sequence shown here is derived from an EMBL/GenBank/DDBJ whole genome shotgun (WGS) entry which is preliminary data.</text>
</comment>
<evidence type="ECO:0000256" key="1">
    <source>
        <dbReference type="SAM" id="Phobius"/>
    </source>
</evidence>
<keyword evidence="1" id="KW-0472">Membrane</keyword>